<keyword evidence="2" id="KW-0645">Protease</keyword>
<comment type="caution">
    <text evidence="5">Lacks conserved residue(s) required for the propagation of feature annotation.</text>
</comment>
<keyword evidence="7" id="KW-0732">Signal</keyword>
<dbReference type="PANTHER" id="PTHR43399:SF4">
    <property type="entry name" value="CELL WALL-ASSOCIATED PROTEASE"/>
    <property type="match status" value="1"/>
</dbReference>
<evidence type="ECO:0000259" key="8">
    <source>
        <dbReference type="Pfam" id="PF00082"/>
    </source>
</evidence>
<evidence type="ECO:0000256" key="3">
    <source>
        <dbReference type="ARBA" id="ARBA00022801"/>
    </source>
</evidence>
<dbReference type="SUPFAM" id="SSF52743">
    <property type="entry name" value="Subtilisin-like"/>
    <property type="match status" value="1"/>
</dbReference>
<gene>
    <name evidence="9" type="ORF">ACFSXZ_31075</name>
</gene>
<dbReference type="EMBL" id="JBHUKR010000020">
    <property type="protein sequence ID" value="MFD2420781.1"/>
    <property type="molecule type" value="Genomic_DNA"/>
</dbReference>
<keyword evidence="3" id="KW-0378">Hydrolase</keyword>
<evidence type="ECO:0000313" key="10">
    <source>
        <dbReference type="Proteomes" id="UP001597417"/>
    </source>
</evidence>
<keyword evidence="4" id="KW-0720">Serine protease</keyword>
<reference evidence="10" key="1">
    <citation type="journal article" date="2019" name="Int. J. Syst. Evol. Microbiol.">
        <title>The Global Catalogue of Microorganisms (GCM) 10K type strain sequencing project: providing services to taxonomists for standard genome sequencing and annotation.</title>
        <authorList>
            <consortium name="The Broad Institute Genomics Platform"/>
            <consortium name="The Broad Institute Genome Sequencing Center for Infectious Disease"/>
            <person name="Wu L."/>
            <person name="Ma J."/>
        </authorList>
    </citation>
    <scope>NUCLEOTIDE SEQUENCE [LARGE SCALE GENOMIC DNA]</scope>
    <source>
        <strain evidence="10">CGMCC 4.7645</strain>
    </source>
</reference>
<dbReference type="PANTHER" id="PTHR43399">
    <property type="entry name" value="SUBTILISIN-RELATED"/>
    <property type="match status" value="1"/>
</dbReference>
<feature type="transmembrane region" description="Helical" evidence="6">
    <location>
        <begin position="349"/>
        <end position="371"/>
    </location>
</feature>
<evidence type="ECO:0000313" key="9">
    <source>
        <dbReference type="EMBL" id="MFD2420781.1"/>
    </source>
</evidence>
<accession>A0ABW5G0Y0</accession>
<feature type="signal peptide" evidence="7">
    <location>
        <begin position="1"/>
        <end position="26"/>
    </location>
</feature>
<dbReference type="Pfam" id="PF00082">
    <property type="entry name" value="Peptidase_S8"/>
    <property type="match status" value="1"/>
</dbReference>
<keyword evidence="6" id="KW-0812">Transmembrane</keyword>
<feature type="chain" id="PRO_5046047747" evidence="7">
    <location>
        <begin position="27"/>
        <end position="382"/>
    </location>
</feature>
<dbReference type="PROSITE" id="PS51892">
    <property type="entry name" value="SUBTILASE"/>
    <property type="match status" value="1"/>
</dbReference>
<evidence type="ECO:0000256" key="7">
    <source>
        <dbReference type="SAM" id="SignalP"/>
    </source>
</evidence>
<name>A0ABW5G0Y0_9PSEU</name>
<keyword evidence="6" id="KW-0472">Membrane</keyword>
<dbReference type="Proteomes" id="UP001597417">
    <property type="component" value="Unassembled WGS sequence"/>
</dbReference>
<dbReference type="Gene3D" id="3.40.50.200">
    <property type="entry name" value="Peptidase S8/S53 domain"/>
    <property type="match status" value="1"/>
</dbReference>
<dbReference type="RefSeq" id="WP_378269011.1">
    <property type="nucleotide sequence ID" value="NZ_JBHUKR010000020.1"/>
</dbReference>
<feature type="domain" description="Peptidase S8/S53" evidence="8">
    <location>
        <begin position="65"/>
        <end position="308"/>
    </location>
</feature>
<keyword evidence="6" id="KW-1133">Transmembrane helix</keyword>
<comment type="caution">
    <text evidence="9">The sequence shown here is derived from an EMBL/GenBank/DDBJ whole genome shotgun (WGS) entry which is preliminary data.</text>
</comment>
<evidence type="ECO:0000256" key="5">
    <source>
        <dbReference type="PROSITE-ProRule" id="PRU01240"/>
    </source>
</evidence>
<dbReference type="InterPro" id="IPR015500">
    <property type="entry name" value="Peptidase_S8_subtilisin-rel"/>
</dbReference>
<evidence type="ECO:0000256" key="6">
    <source>
        <dbReference type="SAM" id="Phobius"/>
    </source>
</evidence>
<organism evidence="9 10">
    <name type="scientific">Amycolatopsis pigmentata</name>
    <dbReference type="NCBI Taxonomy" id="450801"/>
    <lineage>
        <taxon>Bacteria</taxon>
        <taxon>Bacillati</taxon>
        <taxon>Actinomycetota</taxon>
        <taxon>Actinomycetes</taxon>
        <taxon>Pseudonocardiales</taxon>
        <taxon>Pseudonocardiaceae</taxon>
        <taxon>Amycolatopsis</taxon>
    </lineage>
</organism>
<evidence type="ECO:0000256" key="4">
    <source>
        <dbReference type="ARBA" id="ARBA00022825"/>
    </source>
</evidence>
<dbReference type="InterPro" id="IPR036852">
    <property type="entry name" value="Peptidase_S8/S53_dom_sf"/>
</dbReference>
<evidence type="ECO:0000256" key="2">
    <source>
        <dbReference type="ARBA" id="ARBA00022670"/>
    </source>
</evidence>
<dbReference type="InterPro" id="IPR051048">
    <property type="entry name" value="Peptidase_S8/S53_subtilisin"/>
</dbReference>
<sequence>MTRPRPLAALVVLAALVLGVPVPANAAEPTGACTPPAERAVDHKSWAQVRMAADRVWPLTRGDGIVGVVDTGVSAAAPALAGAVLPGTNLAGGRGDDDCFGRGTFIAGLIAARPGSAPFAGIAPGMRIFPVRVTDDPPKIIDHAALARAIANGIRASMDAGARVVAVGLVATLDVPELRDAVAEAARRDVLVVASASVPRKGQLAFPARLPGVLAVAPLGRKGPLSDPVYGADPGLAAPADDLVSIAPRGAGQRSGSGAELAVAYVAGAASLVRAYHSTLSAPQVTARLLATADQPAKPLPDKLVGYGVVDPFAAVTKIPSTDAPKPPVAEHLALPVVKQPDRAPAYRALAFAGGAAALGLLIAGPVLMAVSARRRGSSGAP</sequence>
<keyword evidence="10" id="KW-1185">Reference proteome</keyword>
<dbReference type="PRINTS" id="PR00723">
    <property type="entry name" value="SUBTILISIN"/>
</dbReference>
<dbReference type="InterPro" id="IPR000209">
    <property type="entry name" value="Peptidase_S8/S53_dom"/>
</dbReference>
<proteinExistence type="inferred from homology"/>
<comment type="similarity">
    <text evidence="1 5">Belongs to the peptidase S8 family.</text>
</comment>
<protein>
    <submittedName>
        <fullName evidence="9">S8 family serine peptidase</fullName>
    </submittedName>
</protein>
<evidence type="ECO:0000256" key="1">
    <source>
        <dbReference type="ARBA" id="ARBA00011073"/>
    </source>
</evidence>